<protein>
    <submittedName>
        <fullName evidence="1">Uncharacterized protein</fullName>
    </submittedName>
</protein>
<name>A0AAW1LBK1_POPJA</name>
<reference evidence="1 2" key="1">
    <citation type="journal article" date="2024" name="BMC Genomics">
        <title>De novo assembly and annotation of Popillia japonica's genome with initial clues to its potential as an invasive pest.</title>
        <authorList>
            <person name="Cucini C."/>
            <person name="Boschi S."/>
            <person name="Funari R."/>
            <person name="Cardaioli E."/>
            <person name="Iannotti N."/>
            <person name="Marturano G."/>
            <person name="Paoli F."/>
            <person name="Bruttini M."/>
            <person name="Carapelli A."/>
            <person name="Frati F."/>
            <person name="Nardi F."/>
        </authorList>
    </citation>
    <scope>NUCLEOTIDE SEQUENCE [LARGE SCALE GENOMIC DNA]</scope>
    <source>
        <strain evidence="1">DMR45628</strain>
    </source>
</reference>
<dbReference type="EMBL" id="JASPKY010000133">
    <property type="protein sequence ID" value="KAK9731364.1"/>
    <property type="molecule type" value="Genomic_DNA"/>
</dbReference>
<evidence type="ECO:0000313" key="2">
    <source>
        <dbReference type="Proteomes" id="UP001458880"/>
    </source>
</evidence>
<dbReference type="Proteomes" id="UP001458880">
    <property type="component" value="Unassembled WGS sequence"/>
</dbReference>
<organism evidence="1 2">
    <name type="scientific">Popillia japonica</name>
    <name type="common">Japanese beetle</name>
    <dbReference type="NCBI Taxonomy" id="7064"/>
    <lineage>
        <taxon>Eukaryota</taxon>
        <taxon>Metazoa</taxon>
        <taxon>Ecdysozoa</taxon>
        <taxon>Arthropoda</taxon>
        <taxon>Hexapoda</taxon>
        <taxon>Insecta</taxon>
        <taxon>Pterygota</taxon>
        <taxon>Neoptera</taxon>
        <taxon>Endopterygota</taxon>
        <taxon>Coleoptera</taxon>
        <taxon>Polyphaga</taxon>
        <taxon>Scarabaeiformia</taxon>
        <taxon>Scarabaeidae</taxon>
        <taxon>Rutelinae</taxon>
        <taxon>Popillia</taxon>
    </lineage>
</organism>
<sequence length="76" mass="9034">MQACVYTTNDKPHIQSIVTVTGIQIITYSHLLYHLTRLCFMSHKRRWVHLFYIYETEFIDLNHESLTYSAIDVARS</sequence>
<dbReference type="AlphaFoldDB" id="A0AAW1LBK1"/>
<evidence type="ECO:0000313" key="1">
    <source>
        <dbReference type="EMBL" id="KAK9731364.1"/>
    </source>
</evidence>
<proteinExistence type="predicted"/>
<keyword evidence="2" id="KW-1185">Reference proteome</keyword>
<comment type="caution">
    <text evidence="1">The sequence shown here is derived from an EMBL/GenBank/DDBJ whole genome shotgun (WGS) entry which is preliminary data.</text>
</comment>
<gene>
    <name evidence="1" type="ORF">QE152_g13688</name>
</gene>
<accession>A0AAW1LBK1</accession>